<dbReference type="InterPro" id="IPR002547">
    <property type="entry name" value="tRNA-bd_dom"/>
</dbReference>
<evidence type="ECO:0000256" key="15">
    <source>
        <dbReference type="ARBA" id="ARBA00047364"/>
    </source>
</evidence>
<dbReference type="InterPro" id="IPR015413">
    <property type="entry name" value="Methionyl/Leucyl_tRNA_Synth"/>
</dbReference>
<evidence type="ECO:0000256" key="12">
    <source>
        <dbReference type="ARBA" id="ARBA00022884"/>
    </source>
</evidence>
<proteinExistence type="inferred from homology"/>
<feature type="short sequence motif" description="'HIGH' region" evidence="16">
    <location>
        <begin position="16"/>
        <end position="26"/>
    </location>
</feature>
<evidence type="ECO:0000256" key="4">
    <source>
        <dbReference type="ARBA" id="ARBA00011738"/>
    </source>
</evidence>
<comment type="catalytic activity">
    <reaction evidence="15 16">
        <text>tRNA(Met) + L-methionine + ATP = L-methionyl-tRNA(Met) + AMP + diphosphate</text>
        <dbReference type="Rhea" id="RHEA:13481"/>
        <dbReference type="Rhea" id="RHEA-COMP:9667"/>
        <dbReference type="Rhea" id="RHEA-COMP:9698"/>
        <dbReference type="ChEBI" id="CHEBI:30616"/>
        <dbReference type="ChEBI" id="CHEBI:33019"/>
        <dbReference type="ChEBI" id="CHEBI:57844"/>
        <dbReference type="ChEBI" id="CHEBI:78442"/>
        <dbReference type="ChEBI" id="CHEBI:78530"/>
        <dbReference type="ChEBI" id="CHEBI:456215"/>
        <dbReference type="EC" id="6.1.1.10"/>
    </reaction>
</comment>
<evidence type="ECO:0000256" key="7">
    <source>
        <dbReference type="ARBA" id="ARBA00022598"/>
    </source>
</evidence>
<dbReference type="EC" id="6.1.1.10" evidence="16"/>
<dbReference type="SUPFAM" id="SSF52374">
    <property type="entry name" value="Nucleotidylyl transferase"/>
    <property type="match status" value="1"/>
</dbReference>
<comment type="subunit">
    <text evidence="4 16">Homodimer.</text>
</comment>
<dbReference type="InterPro" id="IPR023458">
    <property type="entry name" value="Met-tRNA_ligase_1"/>
</dbReference>
<dbReference type="Pfam" id="PF19303">
    <property type="entry name" value="Anticodon_3"/>
    <property type="match status" value="1"/>
</dbReference>
<feature type="binding site" evidence="16">
    <location>
        <position position="343"/>
    </location>
    <ligand>
        <name>ATP</name>
        <dbReference type="ChEBI" id="CHEBI:30616"/>
    </ligand>
</feature>
<comment type="cofactor">
    <cofactor evidence="16">
        <name>Zn(2+)</name>
        <dbReference type="ChEBI" id="CHEBI:29105"/>
    </cofactor>
    <text evidence="16">Binds 1 zinc ion per subunit.</text>
</comment>
<accession>A0AA92W1Z4</accession>
<dbReference type="InterPro" id="IPR001412">
    <property type="entry name" value="aa-tRNA-synth_I_CS"/>
</dbReference>
<comment type="caution">
    <text evidence="18">The sequence shown here is derived from an EMBL/GenBank/DDBJ whole genome shotgun (WGS) entry which is preliminary data.</text>
</comment>
<dbReference type="PANTHER" id="PTHR45765:SF1">
    <property type="entry name" value="METHIONINE--TRNA LIGASE, CYTOPLASMIC"/>
    <property type="match status" value="1"/>
</dbReference>
<dbReference type="InterPro" id="IPR009080">
    <property type="entry name" value="tRNAsynth_Ia_anticodon-bd"/>
</dbReference>
<keyword evidence="14 16" id="KW-0030">Aminoacyl-tRNA synthetase</keyword>
<dbReference type="Gene3D" id="2.20.28.20">
    <property type="entry name" value="Methionyl-tRNA synthetase, Zn-domain"/>
    <property type="match status" value="1"/>
</dbReference>
<feature type="binding site" evidence="16">
    <location>
        <position position="151"/>
    </location>
    <ligand>
        <name>Zn(2+)</name>
        <dbReference type="ChEBI" id="CHEBI:29105"/>
    </ligand>
</feature>
<dbReference type="InterPro" id="IPR004495">
    <property type="entry name" value="Met-tRNA-synth_bsu_C"/>
</dbReference>
<dbReference type="GO" id="GO:0000049">
    <property type="term" value="F:tRNA binding"/>
    <property type="evidence" value="ECO:0007669"/>
    <property type="project" value="UniProtKB-UniRule"/>
</dbReference>
<dbReference type="GO" id="GO:0004825">
    <property type="term" value="F:methionine-tRNA ligase activity"/>
    <property type="evidence" value="ECO:0007669"/>
    <property type="project" value="UniProtKB-UniRule"/>
</dbReference>
<dbReference type="SUPFAM" id="SSF50249">
    <property type="entry name" value="Nucleic acid-binding proteins"/>
    <property type="match status" value="1"/>
</dbReference>
<dbReference type="PANTHER" id="PTHR45765">
    <property type="entry name" value="METHIONINE--TRNA LIGASE"/>
    <property type="match status" value="1"/>
</dbReference>
<dbReference type="GO" id="GO:0046872">
    <property type="term" value="F:metal ion binding"/>
    <property type="evidence" value="ECO:0007669"/>
    <property type="project" value="UniProtKB-KW"/>
</dbReference>
<dbReference type="NCBIfam" id="TIGR00399">
    <property type="entry name" value="metG_C_term"/>
    <property type="match status" value="1"/>
</dbReference>
<evidence type="ECO:0000256" key="8">
    <source>
        <dbReference type="ARBA" id="ARBA00022723"/>
    </source>
</evidence>
<dbReference type="CDD" id="cd02800">
    <property type="entry name" value="tRNA_bind_EcMetRS_like"/>
    <property type="match status" value="1"/>
</dbReference>
<dbReference type="GO" id="GO:0005524">
    <property type="term" value="F:ATP binding"/>
    <property type="evidence" value="ECO:0007669"/>
    <property type="project" value="UniProtKB-UniRule"/>
</dbReference>
<dbReference type="InterPro" id="IPR014729">
    <property type="entry name" value="Rossmann-like_a/b/a_fold"/>
</dbReference>
<evidence type="ECO:0000313" key="18">
    <source>
        <dbReference type="EMBL" id="RGS46057.1"/>
    </source>
</evidence>
<organism evidence="18 19">
    <name type="scientific">Segatella copri</name>
    <dbReference type="NCBI Taxonomy" id="165179"/>
    <lineage>
        <taxon>Bacteria</taxon>
        <taxon>Pseudomonadati</taxon>
        <taxon>Bacteroidota</taxon>
        <taxon>Bacteroidia</taxon>
        <taxon>Bacteroidales</taxon>
        <taxon>Prevotellaceae</taxon>
        <taxon>Segatella</taxon>
    </lineage>
</organism>
<keyword evidence="9 16" id="KW-0547">Nucleotide-binding</keyword>
<dbReference type="SUPFAM" id="SSF57770">
    <property type="entry name" value="Methionyl-tRNA synthetase (MetRS), Zn-domain"/>
    <property type="match status" value="1"/>
</dbReference>
<evidence type="ECO:0000256" key="1">
    <source>
        <dbReference type="ARBA" id="ARBA00003314"/>
    </source>
</evidence>
<comment type="function">
    <text evidence="1 16">Is required not only for elongation of protein synthesis but also for the initiation of all mRNA translation through initiator tRNA(fMet) aminoacylation.</text>
</comment>
<dbReference type="NCBIfam" id="NF001100">
    <property type="entry name" value="PRK00133.1"/>
    <property type="match status" value="1"/>
</dbReference>
<dbReference type="InterPro" id="IPR041872">
    <property type="entry name" value="Anticodon_Met"/>
</dbReference>
<dbReference type="FunFam" id="2.20.28.20:FF:000001">
    <property type="entry name" value="Methionine--tRNA ligase"/>
    <property type="match status" value="1"/>
</dbReference>
<evidence type="ECO:0000256" key="2">
    <source>
        <dbReference type="ARBA" id="ARBA00004496"/>
    </source>
</evidence>
<feature type="binding site" evidence="16">
    <location>
        <position position="148"/>
    </location>
    <ligand>
        <name>Zn(2+)</name>
        <dbReference type="ChEBI" id="CHEBI:29105"/>
    </ligand>
</feature>
<feature type="domain" description="TRNA-binding" evidence="17">
    <location>
        <begin position="586"/>
        <end position="688"/>
    </location>
</feature>
<dbReference type="GO" id="GO:0006431">
    <property type="term" value="P:methionyl-tRNA aminoacylation"/>
    <property type="evidence" value="ECO:0007669"/>
    <property type="project" value="UniProtKB-UniRule"/>
</dbReference>
<dbReference type="Gene3D" id="1.10.730.10">
    <property type="entry name" value="Isoleucyl-tRNA Synthetase, Domain 1"/>
    <property type="match status" value="1"/>
</dbReference>
<evidence type="ECO:0000256" key="11">
    <source>
        <dbReference type="ARBA" id="ARBA00022840"/>
    </source>
</evidence>
<dbReference type="InterPro" id="IPR014758">
    <property type="entry name" value="Met-tRNA_synth"/>
</dbReference>
<dbReference type="CDD" id="cd00814">
    <property type="entry name" value="MetRS_core"/>
    <property type="match status" value="1"/>
</dbReference>
<reference evidence="18 19" key="1">
    <citation type="submission" date="2018-08" db="EMBL/GenBank/DDBJ databases">
        <title>A genome reference for cultivated species of the human gut microbiota.</title>
        <authorList>
            <person name="Zou Y."/>
            <person name="Xue W."/>
            <person name="Luo G."/>
        </authorList>
    </citation>
    <scope>NUCLEOTIDE SEQUENCE [LARGE SCALE GENOMIC DNA]</scope>
    <source>
        <strain evidence="18 19">AF22-1</strain>
    </source>
</reference>
<dbReference type="Pfam" id="PF09334">
    <property type="entry name" value="tRNA-synt_1g"/>
    <property type="match status" value="1"/>
</dbReference>
<dbReference type="InterPro" id="IPR033911">
    <property type="entry name" value="MetRS_core"/>
</dbReference>
<evidence type="ECO:0000256" key="16">
    <source>
        <dbReference type="HAMAP-Rule" id="MF_00098"/>
    </source>
</evidence>
<keyword evidence="13 16" id="KW-0648">Protein biosynthesis</keyword>
<evidence type="ECO:0000259" key="17">
    <source>
        <dbReference type="PROSITE" id="PS50886"/>
    </source>
</evidence>
<sequence length="688" mass="78496">MEQKNFKRTTVTAALPYANGGVHIGHLAGVYVPADIYVRYLRLKKQDVVFIGGSDEHGVPVTIRAKKEGITVQEVVDRYHNLIKKSFEDFGISFDIYSRTTSPTHNKFASDFFRTLYDKGVLEEKVEEQFCDEVTGEFLTDRNIVGTCPRCGAEGAYGDQCEKCGATLSPEELINPTNKNNPGHGLVKKPTKNWYLPLNKYQDWLKKWILEGHKEWRTNVYGQCKSWLDMDLQPRAMTRDLDWGIPVPVEGADGKVLYVWFDAPIGYISNTKELCDAHPEKWGTWQKWWQDPKTRLVHFIGKDNIVFHCIIFPTMLKAHGDYILPDNVPANEFLNLEDDKISTSRNWAVWLHEYLVDLPGKQDVLRYVLTANAPETKDNNFTWKDFQERNNSELVAVYGNFVNRALQLTKKYWGGIVPACGELQEVDEKAIAEFKDVKEKVEQYLNVFKFREAQKEAMNLARIGNRYITECEPWKVWKTDPKRVETILNISLQLVANLAIAFEPFLPFSSEKLRKMINMPNFEWTQLGSTDLLKAGTQLGEPELLFEKIEDEVIERQLQKLADTKKANEEASYQAAPIKPEVSFDDFEKLDIRVGHILNCEKVKKSKKLLKFTIDDGSGVERTICSGIAAYYEPEQLIGKDVLFVANFAPRKMMGIESQGMILSAVNFDGSLNVTSLLGKVKPGSQVG</sequence>
<keyword evidence="5 16" id="KW-0963">Cytoplasm</keyword>
<dbReference type="CDD" id="cd07957">
    <property type="entry name" value="Anticodon_Ia_Met"/>
    <property type="match status" value="1"/>
</dbReference>
<protein>
    <recommendedName>
        <fullName evidence="16">Methionine--tRNA ligase</fullName>
        <ecNumber evidence="16">6.1.1.10</ecNumber>
    </recommendedName>
    <alternativeName>
        <fullName evidence="16">Methionyl-tRNA synthetase</fullName>
        <shortName evidence="16">MetRS</shortName>
    </alternativeName>
</protein>
<evidence type="ECO:0000256" key="3">
    <source>
        <dbReference type="ARBA" id="ARBA00008258"/>
    </source>
</evidence>
<dbReference type="Gene3D" id="2.40.50.140">
    <property type="entry name" value="Nucleic acid-binding proteins"/>
    <property type="match status" value="1"/>
</dbReference>
<keyword evidence="10 16" id="KW-0862">Zinc</keyword>
<dbReference type="AlphaFoldDB" id="A0AA92W1Z4"/>
<keyword evidence="11 16" id="KW-0067">ATP-binding</keyword>
<keyword evidence="8 16" id="KW-0479">Metal-binding</keyword>
<dbReference type="PROSITE" id="PS50886">
    <property type="entry name" value="TRBD"/>
    <property type="match status" value="1"/>
</dbReference>
<feature type="short sequence motif" description="'KMSKS' region" evidence="16">
    <location>
        <begin position="340"/>
        <end position="344"/>
    </location>
</feature>
<name>A0AA92W1Z4_9BACT</name>
<evidence type="ECO:0000313" key="19">
    <source>
        <dbReference type="Proteomes" id="UP000286113"/>
    </source>
</evidence>
<dbReference type="InterPro" id="IPR012340">
    <property type="entry name" value="NA-bd_OB-fold"/>
</dbReference>
<dbReference type="HAMAP" id="MF_00098">
    <property type="entry name" value="Met_tRNA_synth_type1"/>
    <property type="match status" value="1"/>
</dbReference>
<dbReference type="InterPro" id="IPR029038">
    <property type="entry name" value="MetRS_Zn"/>
</dbReference>
<dbReference type="FunFam" id="2.40.50.140:FF:000042">
    <property type="entry name" value="Methionine--tRNA ligase"/>
    <property type="match status" value="1"/>
</dbReference>
<dbReference type="PRINTS" id="PR01041">
    <property type="entry name" value="TRNASYNTHMET"/>
</dbReference>
<dbReference type="EMBL" id="QRVN01000025">
    <property type="protein sequence ID" value="RGS46057.1"/>
    <property type="molecule type" value="Genomic_DNA"/>
</dbReference>
<evidence type="ECO:0000256" key="6">
    <source>
        <dbReference type="ARBA" id="ARBA00022555"/>
    </source>
</evidence>
<dbReference type="Pfam" id="PF01588">
    <property type="entry name" value="tRNA_bind"/>
    <property type="match status" value="1"/>
</dbReference>
<keyword evidence="7 16" id="KW-0436">Ligase</keyword>
<dbReference type="SUPFAM" id="SSF47323">
    <property type="entry name" value="Anticodon-binding domain of a subclass of class I aminoacyl-tRNA synthetases"/>
    <property type="match status" value="1"/>
</dbReference>
<evidence type="ECO:0000256" key="9">
    <source>
        <dbReference type="ARBA" id="ARBA00022741"/>
    </source>
</evidence>
<comment type="subcellular location">
    <subcellularLocation>
        <location evidence="2 16">Cytoplasm</location>
    </subcellularLocation>
</comment>
<evidence type="ECO:0000256" key="5">
    <source>
        <dbReference type="ARBA" id="ARBA00022490"/>
    </source>
</evidence>
<evidence type="ECO:0000256" key="10">
    <source>
        <dbReference type="ARBA" id="ARBA00022833"/>
    </source>
</evidence>
<dbReference type="NCBIfam" id="TIGR00398">
    <property type="entry name" value="metG"/>
    <property type="match status" value="1"/>
</dbReference>
<feature type="binding site" evidence="16">
    <location>
        <position position="164"/>
    </location>
    <ligand>
        <name>Zn(2+)</name>
        <dbReference type="ChEBI" id="CHEBI:29105"/>
    </ligand>
</feature>
<keyword evidence="12 16" id="KW-0694">RNA-binding</keyword>
<comment type="similarity">
    <text evidence="3 16">Belongs to the class-I aminoacyl-tRNA synthetase family. MetG type 1 subfamily.</text>
</comment>
<dbReference type="GO" id="GO:0005829">
    <property type="term" value="C:cytosol"/>
    <property type="evidence" value="ECO:0007669"/>
    <property type="project" value="TreeGrafter"/>
</dbReference>
<feature type="binding site" evidence="16">
    <location>
        <position position="161"/>
    </location>
    <ligand>
        <name>Zn(2+)</name>
        <dbReference type="ChEBI" id="CHEBI:29105"/>
    </ligand>
</feature>
<evidence type="ECO:0000256" key="14">
    <source>
        <dbReference type="ARBA" id="ARBA00023146"/>
    </source>
</evidence>
<dbReference type="PROSITE" id="PS00178">
    <property type="entry name" value="AA_TRNA_LIGASE_I"/>
    <property type="match status" value="1"/>
</dbReference>
<gene>
    <name evidence="16" type="primary">metG</name>
    <name evidence="18" type="ORF">DWX90_11220</name>
</gene>
<evidence type="ECO:0000256" key="13">
    <source>
        <dbReference type="ARBA" id="ARBA00022917"/>
    </source>
</evidence>
<dbReference type="Gene3D" id="3.40.50.620">
    <property type="entry name" value="HUPs"/>
    <property type="match status" value="1"/>
</dbReference>
<dbReference type="Proteomes" id="UP000286113">
    <property type="component" value="Unassembled WGS sequence"/>
</dbReference>
<keyword evidence="6 16" id="KW-0820">tRNA-binding</keyword>